<dbReference type="InterPro" id="IPR001296">
    <property type="entry name" value="Glyco_trans_1"/>
</dbReference>
<dbReference type="Pfam" id="PF00534">
    <property type="entry name" value="Glycos_transf_1"/>
    <property type="match status" value="1"/>
</dbReference>
<reference evidence="3 4" key="1">
    <citation type="submission" date="2014-07" db="EMBL/GenBank/DDBJ databases">
        <authorList>
            <person name="McCorrison J."/>
            <person name="Sanka R."/>
            <person name="Torralba M."/>
            <person name="Gillis M."/>
            <person name="Haft D.H."/>
            <person name="Methe B."/>
            <person name="Sutton G."/>
            <person name="Nelson K.E."/>
        </authorList>
    </citation>
    <scope>NUCLEOTIDE SEQUENCE [LARGE SCALE GENOMIC DNA]</scope>
    <source>
        <strain evidence="3 4">DNF00320</strain>
    </source>
</reference>
<protein>
    <submittedName>
        <fullName evidence="3">Glycosyl transferase family 1</fullName>
    </submittedName>
</protein>
<dbReference type="SUPFAM" id="SSF53756">
    <property type="entry name" value="UDP-Glycosyltransferase/glycogen phosphorylase"/>
    <property type="match status" value="1"/>
</dbReference>
<dbReference type="PANTHER" id="PTHR12526">
    <property type="entry name" value="GLYCOSYLTRANSFERASE"/>
    <property type="match status" value="1"/>
</dbReference>
<dbReference type="GO" id="GO:0016757">
    <property type="term" value="F:glycosyltransferase activity"/>
    <property type="evidence" value="ECO:0007669"/>
    <property type="project" value="InterPro"/>
</dbReference>
<gene>
    <name evidence="3" type="ORF">HMPREF0647_09470</name>
</gene>
<dbReference type="EMBL" id="JRNQ01000071">
    <property type="protein sequence ID" value="KGF43650.1"/>
    <property type="molecule type" value="Genomic_DNA"/>
</dbReference>
<keyword evidence="3" id="KW-0808">Transferase</keyword>
<dbReference type="AlphaFoldDB" id="A0A096A9L9"/>
<evidence type="ECO:0000313" key="4">
    <source>
        <dbReference type="Proteomes" id="UP000029525"/>
    </source>
</evidence>
<evidence type="ECO:0000313" key="3">
    <source>
        <dbReference type="EMBL" id="KGF43650.1"/>
    </source>
</evidence>
<sequence>MNRKPKLLRVTTSDVSLDTLIKGQMKFLSSEFEVVGVSNNTGLLQKVAEREGIRVVEIPMHREISLVADVKCLWMLYRLFRKEKPEIVHANTPKGSLLSMVASWAARIPNRLYTVTGLRYQGASGKFKKLLMMMECISCYCATKVIPEGLGVKKALLDDKITSKEMHVIHNGNINGIDTAFFSPEATVEKLRTDLKLSEDVNADEVRKQYRVQLGISEKDFAFIFVGRIVNDKGMHELAEAMQRLKPIYPNCKLILVGNFEPELDPLKPEDLHFFESDDCVKYVGYQSDVRPFLYAADAMAFPSYREGFPNVVMQSGALGLPSIVTDINGCNEIIIENENGVIIPSHDENSLYRAMCSLMDNASTTNAIAKRSRKMIADRYEQQDVWSETLKMYQELLTK</sequence>
<dbReference type="CDD" id="cd03808">
    <property type="entry name" value="GT4_CapM-like"/>
    <property type="match status" value="1"/>
</dbReference>
<evidence type="ECO:0000259" key="2">
    <source>
        <dbReference type="Pfam" id="PF13439"/>
    </source>
</evidence>
<feature type="domain" description="Glycosyl transferase family 1" evidence="1">
    <location>
        <begin position="207"/>
        <end position="376"/>
    </location>
</feature>
<proteinExistence type="predicted"/>
<dbReference type="Pfam" id="PF13439">
    <property type="entry name" value="Glyco_transf_4"/>
    <property type="match status" value="1"/>
</dbReference>
<name>A0A096A9L9_9BACT</name>
<dbReference type="Proteomes" id="UP000029525">
    <property type="component" value="Unassembled WGS sequence"/>
</dbReference>
<organism evidence="3 4">
    <name type="scientific">Prevotella bivia DNF00320</name>
    <dbReference type="NCBI Taxonomy" id="1401068"/>
    <lineage>
        <taxon>Bacteria</taxon>
        <taxon>Pseudomonadati</taxon>
        <taxon>Bacteroidota</taxon>
        <taxon>Bacteroidia</taxon>
        <taxon>Bacteroidales</taxon>
        <taxon>Prevotellaceae</taxon>
        <taxon>Prevotella</taxon>
    </lineage>
</organism>
<dbReference type="OrthoDB" id="9790710at2"/>
<comment type="caution">
    <text evidence="3">The sequence shown here is derived from an EMBL/GenBank/DDBJ whole genome shotgun (WGS) entry which is preliminary data.</text>
</comment>
<evidence type="ECO:0000259" key="1">
    <source>
        <dbReference type="Pfam" id="PF00534"/>
    </source>
</evidence>
<dbReference type="RefSeq" id="WP_036868172.1">
    <property type="nucleotide sequence ID" value="NZ_JRNQ01000071.1"/>
</dbReference>
<feature type="domain" description="Glycosyltransferase subfamily 4-like N-terminal" evidence="2">
    <location>
        <begin position="32"/>
        <end position="172"/>
    </location>
</feature>
<dbReference type="InterPro" id="IPR028098">
    <property type="entry name" value="Glyco_trans_4-like_N"/>
</dbReference>
<accession>A0A096A9L9</accession>
<dbReference type="Gene3D" id="3.40.50.2000">
    <property type="entry name" value="Glycogen Phosphorylase B"/>
    <property type="match status" value="2"/>
</dbReference>
<dbReference type="PANTHER" id="PTHR12526:SF630">
    <property type="entry name" value="GLYCOSYLTRANSFERASE"/>
    <property type="match status" value="1"/>
</dbReference>